<feature type="transmembrane region" description="Helical" evidence="8">
    <location>
        <begin position="406"/>
        <end position="429"/>
    </location>
</feature>
<dbReference type="GO" id="GO:0005886">
    <property type="term" value="C:plasma membrane"/>
    <property type="evidence" value="ECO:0007669"/>
    <property type="project" value="UniProtKB-SubCell"/>
</dbReference>
<dbReference type="PANTHER" id="PTHR30330">
    <property type="entry name" value="AGSS FAMILY TRANSPORTER, SODIUM-ALANINE"/>
    <property type="match status" value="1"/>
</dbReference>
<evidence type="ECO:0000256" key="5">
    <source>
        <dbReference type="ARBA" id="ARBA00022692"/>
    </source>
</evidence>
<evidence type="ECO:0000256" key="3">
    <source>
        <dbReference type="ARBA" id="ARBA00022448"/>
    </source>
</evidence>
<feature type="transmembrane region" description="Helical" evidence="8">
    <location>
        <begin position="137"/>
        <end position="158"/>
    </location>
</feature>
<feature type="transmembrane region" description="Helical" evidence="8">
    <location>
        <begin position="301"/>
        <end position="321"/>
    </location>
</feature>
<keyword evidence="7 8" id="KW-0472">Membrane</keyword>
<feature type="transmembrane region" description="Helical" evidence="8">
    <location>
        <begin position="178"/>
        <end position="196"/>
    </location>
</feature>
<evidence type="ECO:0000256" key="2">
    <source>
        <dbReference type="ARBA" id="ARBA00009261"/>
    </source>
</evidence>
<keyword evidence="3 8" id="KW-0813">Transport</keyword>
<organism evidence="9 10">
    <name type="scientific">Candidatus Scatomorpha merdipullorum</name>
    <dbReference type="NCBI Taxonomy" id="2840927"/>
    <lineage>
        <taxon>Bacteria</taxon>
        <taxon>Bacillati</taxon>
        <taxon>Bacillota</taxon>
        <taxon>Clostridia</taxon>
        <taxon>Eubacteriales</taxon>
        <taxon>Candidatus Scatomorpha</taxon>
    </lineage>
</organism>
<dbReference type="GO" id="GO:0005283">
    <property type="term" value="F:amino acid:sodium symporter activity"/>
    <property type="evidence" value="ECO:0007669"/>
    <property type="project" value="InterPro"/>
</dbReference>
<dbReference type="AlphaFoldDB" id="A0A9D1FBY8"/>
<evidence type="ECO:0000313" key="10">
    <source>
        <dbReference type="Proteomes" id="UP000824001"/>
    </source>
</evidence>
<proteinExistence type="inferred from homology"/>
<evidence type="ECO:0000256" key="6">
    <source>
        <dbReference type="ARBA" id="ARBA00022989"/>
    </source>
</evidence>
<feature type="transmembrane region" description="Helical" evidence="8">
    <location>
        <begin position="341"/>
        <end position="363"/>
    </location>
</feature>
<sequence length="463" mass="50030">MDGWLWDYFLPALLIITGLFFTIGQKGRFTFKLPTLFRNTIGLAARRNENTEQKGTISAFAAAMTNLGNTVGTGNISGVATAIASGGPGAVFWMWIIAIVGMATKSSEIMLGLRYRIKSKETGEHMCNRDYIMGRTIGWKVPAAIFAFLAVLTQPLNAISQANSIVESLNEAFGLNRYLIVSIVVVLLVITICGGLKRISKVATAVVPYMCGLYLLAGLAIIIINITVVPSVIASIFKYAFTPMAGVGGVAGFTVQQAFRFGCARGCYSNDSGIGAAMCTYSTAKVDHPARQACWGWGENFVDTILVCTVTAVAILTSQTWLTGTELTGGALATAAFGDAFGFIGTAFLAIANTFFAWTTLSSTFYQNTISLDYLLGKNKGNKVIYGIWIAYYCLPQFIGGLDADIAWLLADFSGVFNIICTVTILFVLRKEVFRLSSDFFDRFLPAKKRGENPPPVTYEEVA</sequence>
<dbReference type="PRINTS" id="PR00175">
    <property type="entry name" value="NAALASMPORT"/>
</dbReference>
<dbReference type="Pfam" id="PF01235">
    <property type="entry name" value="Na_Ala_symp"/>
    <property type="match status" value="1"/>
</dbReference>
<evidence type="ECO:0000313" key="9">
    <source>
        <dbReference type="EMBL" id="HIS65959.1"/>
    </source>
</evidence>
<feature type="transmembrane region" description="Helical" evidence="8">
    <location>
        <begin position="203"/>
        <end position="224"/>
    </location>
</feature>
<reference evidence="9" key="2">
    <citation type="journal article" date="2021" name="PeerJ">
        <title>Extensive microbial diversity within the chicken gut microbiome revealed by metagenomics and culture.</title>
        <authorList>
            <person name="Gilroy R."/>
            <person name="Ravi A."/>
            <person name="Getino M."/>
            <person name="Pursley I."/>
            <person name="Horton D.L."/>
            <person name="Alikhan N.F."/>
            <person name="Baker D."/>
            <person name="Gharbi K."/>
            <person name="Hall N."/>
            <person name="Watson M."/>
            <person name="Adriaenssens E.M."/>
            <person name="Foster-Nyarko E."/>
            <person name="Jarju S."/>
            <person name="Secka A."/>
            <person name="Antonio M."/>
            <person name="Oren A."/>
            <person name="Chaudhuri R.R."/>
            <person name="La Ragione R."/>
            <person name="Hildebrand F."/>
            <person name="Pallen M.J."/>
        </authorList>
    </citation>
    <scope>NUCLEOTIDE SEQUENCE</scope>
    <source>
        <strain evidence="9">ChiHjej10B9-9673</strain>
    </source>
</reference>
<dbReference type="Proteomes" id="UP000824001">
    <property type="component" value="Unassembled WGS sequence"/>
</dbReference>
<evidence type="ECO:0000256" key="7">
    <source>
        <dbReference type="ARBA" id="ARBA00023136"/>
    </source>
</evidence>
<keyword evidence="5 8" id="KW-0812">Transmembrane</keyword>
<reference evidence="9" key="1">
    <citation type="submission" date="2020-10" db="EMBL/GenBank/DDBJ databases">
        <authorList>
            <person name="Gilroy R."/>
        </authorList>
    </citation>
    <scope>NUCLEOTIDE SEQUENCE</scope>
    <source>
        <strain evidence="9">ChiHjej10B9-9673</strain>
    </source>
</reference>
<keyword evidence="6 8" id="KW-1133">Transmembrane helix</keyword>
<keyword evidence="8" id="KW-0769">Symport</keyword>
<dbReference type="NCBIfam" id="TIGR00835">
    <property type="entry name" value="agcS"/>
    <property type="match status" value="1"/>
</dbReference>
<evidence type="ECO:0000256" key="1">
    <source>
        <dbReference type="ARBA" id="ARBA00004651"/>
    </source>
</evidence>
<dbReference type="InterPro" id="IPR001463">
    <property type="entry name" value="Na/Ala_symport"/>
</dbReference>
<dbReference type="PROSITE" id="PS00873">
    <property type="entry name" value="NA_ALANINE_SYMP"/>
    <property type="match status" value="1"/>
</dbReference>
<accession>A0A9D1FBY8</accession>
<feature type="transmembrane region" description="Helical" evidence="8">
    <location>
        <begin position="236"/>
        <end position="255"/>
    </location>
</feature>
<feature type="transmembrane region" description="Helical" evidence="8">
    <location>
        <begin position="384"/>
        <end position="400"/>
    </location>
</feature>
<dbReference type="PANTHER" id="PTHR30330:SF1">
    <property type="entry name" value="AMINO-ACID CARRIER PROTEIN ALST"/>
    <property type="match status" value="1"/>
</dbReference>
<feature type="transmembrane region" description="Helical" evidence="8">
    <location>
        <begin position="6"/>
        <end position="24"/>
    </location>
</feature>
<keyword evidence="4 8" id="KW-1003">Cell membrane</keyword>
<comment type="similarity">
    <text evidence="2 8">Belongs to the alanine or glycine:cation symporter (AGCS) (TC 2.A.25) family.</text>
</comment>
<evidence type="ECO:0000256" key="8">
    <source>
        <dbReference type="RuleBase" id="RU363064"/>
    </source>
</evidence>
<dbReference type="EMBL" id="DVJK01000004">
    <property type="protein sequence ID" value="HIS65959.1"/>
    <property type="molecule type" value="Genomic_DNA"/>
</dbReference>
<protein>
    <submittedName>
        <fullName evidence="9">Sodium:alanine symporter family protein</fullName>
    </submittedName>
</protein>
<gene>
    <name evidence="9" type="ORF">IAC18_00215</name>
</gene>
<name>A0A9D1FBY8_9FIRM</name>
<comment type="subcellular location">
    <subcellularLocation>
        <location evidence="1 8">Cell membrane</location>
        <topology evidence="1 8">Multi-pass membrane protein</topology>
    </subcellularLocation>
</comment>
<comment type="caution">
    <text evidence="9">The sequence shown here is derived from an EMBL/GenBank/DDBJ whole genome shotgun (WGS) entry which is preliminary data.</text>
</comment>
<evidence type="ECO:0000256" key="4">
    <source>
        <dbReference type="ARBA" id="ARBA00022475"/>
    </source>
</evidence>